<accession>A0AAV7MVJ4</accession>
<name>A0AAV7MVJ4_PLEWA</name>
<gene>
    <name evidence="1" type="ORF">NDU88_004120</name>
</gene>
<proteinExistence type="predicted"/>
<organism evidence="1 2">
    <name type="scientific">Pleurodeles waltl</name>
    <name type="common">Iberian ribbed newt</name>
    <dbReference type="NCBI Taxonomy" id="8319"/>
    <lineage>
        <taxon>Eukaryota</taxon>
        <taxon>Metazoa</taxon>
        <taxon>Chordata</taxon>
        <taxon>Craniata</taxon>
        <taxon>Vertebrata</taxon>
        <taxon>Euteleostomi</taxon>
        <taxon>Amphibia</taxon>
        <taxon>Batrachia</taxon>
        <taxon>Caudata</taxon>
        <taxon>Salamandroidea</taxon>
        <taxon>Salamandridae</taxon>
        <taxon>Pleurodelinae</taxon>
        <taxon>Pleurodeles</taxon>
    </lineage>
</organism>
<comment type="caution">
    <text evidence="1">The sequence shown here is derived from an EMBL/GenBank/DDBJ whole genome shotgun (WGS) entry which is preliminary data.</text>
</comment>
<dbReference type="AlphaFoldDB" id="A0AAV7MVJ4"/>
<evidence type="ECO:0000313" key="1">
    <source>
        <dbReference type="EMBL" id="KAJ1106720.1"/>
    </source>
</evidence>
<protein>
    <submittedName>
        <fullName evidence="1">Uncharacterized protein</fullName>
    </submittedName>
</protein>
<sequence>MMAAQTKLEDACIPNELRTSSGLNLGPLPLIASQGISRREEHDLHYDSTDIPVGTMPERRNSVRCLEFVDLFPDAGLNQPLTRSWLLALFDVLPEQRVLSSSDVKLVKLGSKLQRFDRGRRCAHPVTLQGGPVISCPSAVVEFAMLGIARHILNHADCFHTMGVDVLPSADINQEEIGLDEQCGGNIDMSRTGTPYGLGSATWVKIGRTSADGN</sequence>
<keyword evidence="2" id="KW-1185">Reference proteome</keyword>
<dbReference type="Proteomes" id="UP001066276">
    <property type="component" value="Chromosome 9"/>
</dbReference>
<dbReference type="EMBL" id="JANPWB010000013">
    <property type="protein sequence ID" value="KAJ1106720.1"/>
    <property type="molecule type" value="Genomic_DNA"/>
</dbReference>
<evidence type="ECO:0000313" key="2">
    <source>
        <dbReference type="Proteomes" id="UP001066276"/>
    </source>
</evidence>
<reference evidence="1" key="1">
    <citation type="journal article" date="2022" name="bioRxiv">
        <title>Sequencing and chromosome-scale assembly of the giantPleurodeles waltlgenome.</title>
        <authorList>
            <person name="Brown T."/>
            <person name="Elewa A."/>
            <person name="Iarovenko S."/>
            <person name="Subramanian E."/>
            <person name="Araus A.J."/>
            <person name="Petzold A."/>
            <person name="Susuki M."/>
            <person name="Suzuki K.-i.T."/>
            <person name="Hayashi T."/>
            <person name="Toyoda A."/>
            <person name="Oliveira C."/>
            <person name="Osipova E."/>
            <person name="Leigh N.D."/>
            <person name="Simon A."/>
            <person name="Yun M.H."/>
        </authorList>
    </citation>
    <scope>NUCLEOTIDE SEQUENCE</scope>
    <source>
        <strain evidence="1">20211129_DDA</strain>
        <tissue evidence="1">Liver</tissue>
    </source>
</reference>